<dbReference type="AlphaFoldDB" id="A0A841H1P0"/>
<evidence type="ECO:0000313" key="3">
    <source>
        <dbReference type="EMBL" id="MBB6072045.1"/>
    </source>
</evidence>
<feature type="region of interest" description="Disordered" evidence="1">
    <location>
        <begin position="1"/>
        <end position="31"/>
    </location>
</feature>
<comment type="caution">
    <text evidence="3">The sequence shown here is derived from an EMBL/GenBank/DDBJ whole genome shotgun (WGS) entry which is preliminary data.</text>
</comment>
<feature type="transmembrane region" description="Helical" evidence="2">
    <location>
        <begin position="192"/>
        <end position="213"/>
    </location>
</feature>
<protein>
    <submittedName>
        <fullName evidence="3">Putative alpha/beta superfamily hydrolase</fullName>
    </submittedName>
</protein>
<keyword evidence="2" id="KW-0472">Membrane</keyword>
<evidence type="ECO:0000256" key="1">
    <source>
        <dbReference type="SAM" id="MobiDB-lite"/>
    </source>
</evidence>
<accession>A0A841H1P0</accession>
<dbReference type="InterPro" id="IPR029058">
    <property type="entry name" value="AB_hydrolase_fold"/>
</dbReference>
<gene>
    <name evidence="3" type="ORF">HNQ61_003706</name>
</gene>
<dbReference type="Proteomes" id="UP000582837">
    <property type="component" value="Unassembled WGS sequence"/>
</dbReference>
<dbReference type="SUPFAM" id="SSF53474">
    <property type="entry name" value="alpha/beta-Hydrolases"/>
    <property type="match status" value="1"/>
</dbReference>
<dbReference type="InterPro" id="IPR050583">
    <property type="entry name" value="Mycobacterial_A85_antigen"/>
</dbReference>
<dbReference type="GO" id="GO:0016787">
    <property type="term" value="F:hydrolase activity"/>
    <property type="evidence" value="ECO:0007669"/>
    <property type="project" value="UniProtKB-KW"/>
</dbReference>
<dbReference type="PANTHER" id="PTHR48098">
    <property type="entry name" value="ENTEROCHELIN ESTERASE-RELATED"/>
    <property type="match status" value="1"/>
</dbReference>
<reference evidence="3 4" key="1">
    <citation type="submission" date="2020-08" db="EMBL/GenBank/DDBJ databases">
        <title>Genomic Encyclopedia of Type Strains, Phase IV (KMG-IV): sequencing the most valuable type-strain genomes for metagenomic binning, comparative biology and taxonomic classification.</title>
        <authorList>
            <person name="Goeker M."/>
        </authorList>
    </citation>
    <scope>NUCLEOTIDE SEQUENCE [LARGE SCALE GENOMIC DNA]</scope>
    <source>
        <strain evidence="3 4">DSM 29007</strain>
    </source>
</reference>
<dbReference type="EMBL" id="JACHIA010000012">
    <property type="protein sequence ID" value="MBB6072045.1"/>
    <property type="molecule type" value="Genomic_DNA"/>
</dbReference>
<keyword evidence="2" id="KW-1133">Transmembrane helix</keyword>
<keyword evidence="4" id="KW-1185">Reference proteome</keyword>
<organism evidence="3 4">
    <name type="scientific">Longimicrobium terrae</name>
    <dbReference type="NCBI Taxonomy" id="1639882"/>
    <lineage>
        <taxon>Bacteria</taxon>
        <taxon>Pseudomonadati</taxon>
        <taxon>Gemmatimonadota</taxon>
        <taxon>Longimicrobiia</taxon>
        <taxon>Longimicrobiales</taxon>
        <taxon>Longimicrobiaceae</taxon>
        <taxon>Longimicrobium</taxon>
    </lineage>
</organism>
<keyword evidence="3" id="KW-0378">Hydrolase</keyword>
<dbReference type="Pfam" id="PF00756">
    <property type="entry name" value="Esterase"/>
    <property type="match status" value="1"/>
</dbReference>
<sequence length="300" mass="34167">MTDEQTAETEQAPAERQRGGDEWQDYLGEDDGRHHTVVGSIKVLRGLYSPQLENERDVLVYLPPSYGRTARRYPVLYMHDGQNLFDRATSFGDEWEVDQTLESAADEGLEAIVVGLPNIGPERLNEYSPWTDRRHKQGGKGNKYVDWIVQTVKPLIDRDFRTRTDREGTGIAGSSMGGLISLYAFFKHPEVFGFTGVMSPALWFAGASIYPFVRERPFSPGRIYLDVGTSEGSEELHDVRRMKEILTQKGYKTGHDLMFIVEMGGAHNERAWARRLRRELHFLLGVPLVPQKRVREAEPL</sequence>
<dbReference type="PANTHER" id="PTHR48098:SF6">
    <property type="entry name" value="FERRI-BACILLIBACTIN ESTERASE BESA"/>
    <property type="match status" value="1"/>
</dbReference>
<name>A0A841H1P0_9BACT</name>
<feature type="transmembrane region" description="Helical" evidence="2">
    <location>
        <begin position="168"/>
        <end position="186"/>
    </location>
</feature>
<evidence type="ECO:0000313" key="4">
    <source>
        <dbReference type="Proteomes" id="UP000582837"/>
    </source>
</evidence>
<dbReference type="RefSeq" id="WP_170034803.1">
    <property type="nucleotide sequence ID" value="NZ_JABDTL010000001.1"/>
</dbReference>
<dbReference type="InterPro" id="IPR000801">
    <property type="entry name" value="Esterase-like"/>
</dbReference>
<evidence type="ECO:0000256" key="2">
    <source>
        <dbReference type="SAM" id="Phobius"/>
    </source>
</evidence>
<keyword evidence="2" id="KW-0812">Transmembrane</keyword>
<dbReference type="Gene3D" id="3.40.50.1820">
    <property type="entry name" value="alpha/beta hydrolase"/>
    <property type="match status" value="1"/>
</dbReference>
<proteinExistence type="predicted"/>